<sequence>MGHQESGAAVAGKDPTWVKVTRPYKTTVEWPLTPKPYDGLIQGSSPSKTFTDCIQGFNNLDIATDGIISAELSDVRNKFIALLDALTEVSGKKGHLQVVQLGTKSLISRLEQERVELVATRSDAVFQAEAERLSRIKVQSIKNQEELEAQDLAVNALREDLAKKVLLSLEKLWKSSPTESNKLQTLRQRLQENHDTIRAIKVAEAALSTELTDEKGKTRDLTSRLAAVESGIDEQEKALREKHRDLEKGYYENVQKLVESRLNDEKAKLSSRLTYAEDKASRYDKIYAAKEETEGRVAELLQGKVLLQQSRIELEQRYRESEEEGKAFKDGYDQLHSDNQTLQAEKSELQSDYDELKRAYDQVLKERASTLGSQKPDQPPIVCPQPLSTATSYDRQAAELQHLNGLVAVWQNTLDFATTDWQESQAKKRELQQKVKEAEQRLKELKPAPKPKSRRANDGKRTPGSGDDGRSTVESNRSATPEDALQPIVHTRHSSHRRQESSDAFPPLSSPAATLATPSNAYQSLRLVGMPKTSPPGDENRSNQT</sequence>
<protein>
    <submittedName>
        <fullName evidence="3">Uncharacterized protein</fullName>
    </submittedName>
</protein>
<evidence type="ECO:0000256" key="1">
    <source>
        <dbReference type="SAM" id="Coils"/>
    </source>
</evidence>
<name>A0A364N6H6_STELY</name>
<dbReference type="AlphaFoldDB" id="A0A364N6H6"/>
<organism evidence="3 4">
    <name type="scientific">Stemphylium lycopersici</name>
    <name type="common">Tomato gray leaf spot disease fungus</name>
    <name type="synonym">Thyrospora lycopersici</name>
    <dbReference type="NCBI Taxonomy" id="183478"/>
    <lineage>
        <taxon>Eukaryota</taxon>
        <taxon>Fungi</taxon>
        <taxon>Dikarya</taxon>
        <taxon>Ascomycota</taxon>
        <taxon>Pezizomycotina</taxon>
        <taxon>Dothideomycetes</taxon>
        <taxon>Pleosporomycetidae</taxon>
        <taxon>Pleosporales</taxon>
        <taxon>Pleosporineae</taxon>
        <taxon>Pleosporaceae</taxon>
        <taxon>Stemphylium</taxon>
    </lineage>
</organism>
<comment type="caution">
    <text evidence="3">The sequence shown here is derived from an EMBL/GenBank/DDBJ whole genome shotgun (WGS) entry which is preliminary data.</text>
</comment>
<reference evidence="4" key="1">
    <citation type="submission" date="2018-05" db="EMBL/GenBank/DDBJ databases">
        <title>Draft genome sequence of Stemphylium lycopersici strain CIDEFI 213.</title>
        <authorList>
            <person name="Medina R."/>
            <person name="Franco M.E.E."/>
            <person name="Lucentini C.G."/>
            <person name="Saparrat M.C.N."/>
            <person name="Balatti P.A."/>
        </authorList>
    </citation>
    <scope>NUCLEOTIDE SEQUENCE [LARGE SCALE GENOMIC DNA]</scope>
    <source>
        <strain evidence="4">CIDEFI 213</strain>
    </source>
</reference>
<feature type="compositionally biased region" description="Basic and acidic residues" evidence="2">
    <location>
        <begin position="455"/>
        <end position="471"/>
    </location>
</feature>
<proteinExistence type="predicted"/>
<evidence type="ECO:0000313" key="4">
    <source>
        <dbReference type="Proteomes" id="UP000249619"/>
    </source>
</evidence>
<feature type="coiled-coil region" evidence="1">
    <location>
        <begin position="304"/>
        <end position="366"/>
    </location>
</feature>
<evidence type="ECO:0000313" key="3">
    <source>
        <dbReference type="EMBL" id="RAR12934.1"/>
    </source>
</evidence>
<dbReference type="EMBL" id="QGDH01000043">
    <property type="protein sequence ID" value="RAR12934.1"/>
    <property type="molecule type" value="Genomic_DNA"/>
</dbReference>
<dbReference type="Proteomes" id="UP000249619">
    <property type="component" value="Unassembled WGS sequence"/>
</dbReference>
<feature type="region of interest" description="Disordered" evidence="2">
    <location>
        <begin position="425"/>
        <end position="545"/>
    </location>
</feature>
<evidence type="ECO:0000256" key="2">
    <source>
        <dbReference type="SAM" id="MobiDB-lite"/>
    </source>
</evidence>
<gene>
    <name evidence="3" type="ORF">DDE83_003732</name>
</gene>
<keyword evidence="4" id="KW-1185">Reference proteome</keyword>
<keyword evidence="1" id="KW-0175">Coiled coil</keyword>
<accession>A0A364N6H6</accession>
<feature type="compositionally biased region" description="Basic and acidic residues" evidence="2">
    <location>
        <begin position="425"/>
        <end position="447"/>
    </location>
</feature>